<organism evidence="1 2">
    <name type="scientific">Stachybotrys elegans</name>
    <dbReference type="NCBI Taxonomy" id="80388"/>
    <lineage>
        <taxon>Eukaryota</taxon>
        <taxon>Fungi</taxon>
        <taxon>Dikarya</taxon>
        <taxon>Ascomycota</taxon>
        <taxon>Pezizomycotina</taxon>
        <taxon>Sordariomycetes</taxon>
        <taxon>Hypocreomycetidae</taxon>
        <taxon>Hypocreales</taxon>
        <taxon>Stachybotryaceae</taxon>
        <taxon>Stachybotrys</taxon>
    </lineage>
</organism>
<gene>
    <name evidence="1" type="ORF">B0I35DRAFT_195783</name>
</gene>
<evidence type="ECO:0000313" key="2">
    <source>
        <dbReference type="Proteomes" id="UP000813444"/>
    </source>
</evidence>
<reference evidence="1" key="1">
    <citation type="journal article" date="2021" name="Nat. Commun.">
        <title>Genetic determinants of endophytism in the Arabidopsis root mycobiome.</title>
        <authorList>
            <person name="Mesny F."/>
            <person name="Miyauchi S."/>
            <person name="Thiergart T."/>
            <person name="Pickel B."/>
            <person name="Atanasova L."/>
            <person name="Karlsson M."/>
            <person name="Huettel B."/>
            <person name="Barry K.W."/>
            <person name="Haridas S."/>
            <person name="Chen C."/>
            <person name="Bauer D."/>
            <person name="Andreopoulos W."/>
            <person name="Pangilinan J."/>
            <person name="LaButti K."/>
            <person name="Riley R."/>
            <person name="Lipzen A."/>
            <person name="Clum A."/>
            <person name="Drula E."/>
            <person name="Henrissat B."/>
            <person name="Kohler A."/>
            <person name="Grigoriev I.V."/>
            <person name="Martin F.M."/>
            <person name="Hacquard S."/>
        </authorList>
    </citation>
    <scope>NUCLEOTIDE SEQUENCE</scope>
    <source>
        <strain evidence="1">MPI-CAGE-CH-0235</strain>
    </source>
</reference>
<dbReference type="AlphaFoldDB" id="A0A8K0WK49"/>
<comment type="caution">
    <text evidence="1">The sequence shown here is derived from an EMBL/GenBank/DDBJ whole genome shotgun (WGS) entry which is preliminary data.</text>
</comment>
<sequence>MESQEWVVFCRLEELPIELQVYILCQLPDVSALLSTIEASRTLLRVFEQFGDKILLGVFANFGNSASSKRWVITQTRTYRHFQDLLKKRPRSLTTLGGEERLLLYQLYLTIRRKIIPRCDAKAVFDVTWQTAKRHGYTRMLVPFGEALARTLEQDGLHHDAECLLRTVQEADGAACSGRVQEVLQLAFASTLPVHIYHFKRARDI</sequence>
<evidence type="ECO:0008006" key="3">
    <source>
        <dbReference type="Google" id="ProtNLM"/>
    </source>
</evidence>
<proteinExistence type="predicted"/>
<name>A0A8K0WK49_9HYPO</name>
<dbReference type="Proteomes" id="UP000813444">
    <property type="component" value="Unassembled WGS sequence"/>
</dbReference>
<evidence type="ECO:0000313" key="1">
    <source>
        <dbReference type="EMBL" id="KAH7302980.1"/>
    </source>
</evidence>
<keyword evidence="2" id="KW-1185">Reference proteome</keyword>
<accession>A0A8K0WK49</accession>
<protein>
    <recommendedName>
        <fullName evidence="3">F-box domain-containing protein</fullName>
    </recommendedName>
</protein>
<dbReference type="EMBL" id="JAGPNK010000043">
    <property type="protein sequence ID" value="KAH7302980.1"/>
    <property type="molecule type" value="Genomic_DNA"/>
</dbReference>